<keyword evidence="2" id="KW-1185">Reference proteome</keyword>
<dbReference type="RefSeq" id="WP_345010555.1">
    <property type="nucleotide sequence ID" value="NZ_BAABFC010000006.1"/>
</dbReference>
<accession>A0ABP8Q0K1</accession>
<comment type="caution">
    <text evidence="1">The sequence shown here is derived from an EMBL/GenBank/DDBJ whole genome shotgun (WGS) entry which is preliminary data.</text>
</comment>
<dbReference type="Proteomes" id="UP001501321">
    <property type="component" value="Unassembled WGS sequence"/>
</dbReference>
<dbReference type="EMBL" id="BAABFC010000006">
    <property type="protein sequence ID" value="GAA4495656.1"/>
    <property type="molecule type" value="Genomic_DNA"/>
</dbReference>
<proteinExistence type="predicted"/>
<evidence type="ECO:0000313" key="2">
    <source>
        <dbReference type="Proteomes" id="UP001501321"/>
    </source>
</evidence>
<protein>
    <submittedName>
        <fullName evidence="1">Uncharacterized protein</fullName>
    </submittedName>
</protein>
<sequence>MASNFAGGWAENSARQWFGVGGKREWSNIAIDAFGNALGNSIAGSYQKEAGENMTAALRERTLATDQEKIQAHYAALGQELRRSREIQAQLASAAPSAGATQRFDAEYRKRVIEQSMLSGNWMSSEGGSWGARLRAELEKNVFHYNR</sequence>
<name>A0ABP8Q0K1_9GAMM</name>
<evidence type="ECO:0000313" key="1">
    <source>
        <dbReference type="EMBL" id="GAA4495656.1"/>
    </source>
</evidence>
<organism evidence="1 2">
    <name type="scientific">Pseudaeromonas paramecii</name>
    <dbReference type="NCBI Taxonomy" id="2138166"/>
    <lineage>
        <taxon>Bacteria</taxon>
        <taxon>Pseudomonadati</taxon>
        <taxon>Pseudomonadota</taxon>
        <taxon>Gammaproteobacteria</taxon>
        <taxon>Aeromonadales</taxon>
        <taxon>Aeromonadaceae</taxon>
        <taxon>Pseudaeromonas</taxon>
    </lineage>
</organism>
<reference evidence="2" key="1">
    <citation type="journal article" date="2019" name="Int. J. Syst. Evol. Microbiol.">
        <title>The Global Catalogue of Microorganisms (GCM) 10K type strain sequencing project: providing services to taxonomists for standard genome sequencing and annotation.</title>
        <authorList>
            <consortium name="The Broad Institute Genomics Platform"/>
            <consortium name="The Broad Institute Genome Sequencing Center for Infectious Disease"/>
            <person name="Wu L."/>
            <person name="Ma J."/>
        </authorList>
    </citation>
    <scope>NUCLEOTIDE SEQUENCE [LARGE SCALE GENOMIC DNA]</scope>
    <source>
        <strain evidence="2">JCM 32226</strain>
    </source>
</reference>
<gene>
    <name evidence="1" type="ORF">GCM10023095_09310</name>
</gene>